<dbReference type="AlphaFoldDB" id="A0A9C7PQ96"/>
<evidence type="ECO:0000259" key="1">
    <source>
        <dbReference type="Pfam" id="PF09353"/>
    </source>
</evidence>
<evidence type="ECO:0000313" key="2">
    <source>
        <dbReference type="EMBL" id="GJQ08549.1"/>
    </source>
</evidence>
<proteinExistence type="predicted"/>
<evidence type="ECO:0000313" key="3">
    <source>
        <dbReference type="Proteomes" id="UP001061958"/>
    </source>
</evidence>
<reference evidence="2" key="2">
    <citation type="submission" date="2022-01" db="EMBL/GenBank/DDBJ databases">
        <authorList>
            <person name="Hirooka S."/>
            <person name="Miyagishima S.Y."/>
        </authorList>
    </citation>
    <scope>NUCLEOTIDE SEQUENCE</scope>
    <source>
        <strain evidence="2">NBRC 102759</strain>
    </source>
</reference>
<accession>A0A9C7PQ96</accession>
<dbReference type="OrthoDB" id="10406043at2759"/>
<gene>
    <name evidence="2" type="ORF">GpartN1_g340.t1</name>
</gene>
<dbReference type="Pfam" id="PF09353">
    <property type="entry name" value="DUF1995"/>
    <property type="match status" value="1"/>
</dbReference>
<comment type="caution">
    <text evidence="2">The sequence shown here is derived from an EMBL/GenBank/DDBJ whole genome shotgun (WGS) entry which is preliminary data.</text>
</comment>
<dbReference type="Proteomes" id="UP001061958">
    <property type="component" value="Unassembled WGS sequence"/>
</dbReference>
<dbReference type="PANTHER" id="PTHR35509">
    <property type="entry name" value="DOMAIN PROTEIN, PUTATIVE (DUF1995)-RELATED"/>
    <property type="match status" value="1"/>
</dbReference>
<sequence>MFQRTKVISLFTPLSLELRLCSSCFQPKLKRISTCLKLTWRSIFARSRSFKAQIVKSNFDGEEMSPSPNQNLQQSLESYIAGTLFPFSLEDAVRQASDAVLSSVKDNYRRLRVELHYPTLSSLGSVIEYSELAYFCNMICETFLGQSKRVHLFGDTHHVLNLVPFLDTRLINSISVSCIDDMDLGVRDMLEEICLILLPSNTGYDTGTRMERIERLIYSVPYNKHIILFNPSMEACTNLTCSGRPFEPMILSDFHIAYFVHPNISRQGCIQSSLLRCYPRDWELFVLRLPRDIRSKYFLAKSFPSRPSMERIETEVSCYFYSL</sequence>
<dbReference type="EMBL" id="BQMJ01000003">
    <property type="protein sequence ID" value="GJQ08549.1"/>
    <property type="molecule type" value="Genomic_DNA"/>
</dbReference>
<dbReference type="InterPro" id="IPR053021">
    <property type="entry name" value="Chloroplast_ADK"/>
</dbReference>
<organism evidence="2 3">
    <name type="scientific">Galdieria partita</name>
    <dbReference type="NCBI Taxonomy" id="83374"/>
    <lineage>
        <taxon>Eukaryota</taxon>
        <taxon>Rhodophyta</taxon>
        <taxon>Bangiophyceae</taxon>
        <taxon>Galdieriales</taxon>
        <taxon>Galdieriaceae</taxon>
        <taxon>Galdieria</taxon>
    </lineage>
</organism>
<dbReference type="PANTHER" id="PTHR35509:SF1">
    <property type="entry name" value="DOMAIN PROTEIN, PUTATIVE (DUF1995)-RELATED"/>
    <property type="match status" value="1"/>
</dbReference>
<dbReference type="InterPro" id="IPR018962">
    <property type="entry name" value="DUF1995"/>
</dbReference>
<keyword evidence="3" id="KW-1185">Reference proteome</keyword>
<feature type="domain" description="DUF1995" evidence="1">
    <location>
        <begin position="86"/>
        <end position="313"/>
    </location>
</feature>
<protein>
    <recommendedName>
        <fullName evidence="1">DUF1995 domain-containing protein</fullName>
    </recommendedName>
</protein>
<reference evidence="2" key="1">
    <citation type="journal article" date="2022" name="Proc. Natl. Acad. Sci. U.S.A.">
        <title>Life cycle and functional genomics of the unicellular red alga Galdieria for elucidating algal and plant evolution and industrial use.</title>
        <authorList>
            <person name="Hirooka S."/>
            <person name="Itabashi T."/>
            <person name="Ichinose T.M."/>
            <person name="Onuma R."/>
            <person name="Fujiwara T."/>
            <person name="Yamashita S."/>
            <person name="Jong L.W."/>
            <person name="Tomita R."/>
            <person name="Iwane A.H."/>
            <person name="Miyagishima S.Y."/>
        </authorList>
    </citation>
    <scope>NUCLEOTIDE SEQUENCE</scope>
    <source>
        <strain evidence="2">NBRC 102759</strain>
    </source>
</reference>
<name>A0A9C7PQ96_9RHOD</name>